<evidence type="ECO:0000256" key="6">
    <source>
        <dbReference type="ARBA" id="ARBA00023002"/>
    </source>
</evidence>
<evidence type="ECO:0000256" key="2">
    <source>
        <dbReference type="ARBA" id="ARBA00004749"/>
    </source>
</evidence>
<keyword evidence="9" id="KW-0830">Ubiquinone</keyword>
<evidence type="ECO:0000313" key="9">
    <source>
        <dbReference type="EMBL" id="MDT0617670.1"/>
    </source>
</evidence>
<dbReference type="NCBIfam" id="TIGR01988">
    <property type="entry name" value="Ubi-OHases"/>
    <property type="match status" value="1"/>
</dbReference>
<reference evidence="9 10" key="1">
    <citation type="submission" date="2023-09" db="EMBL/GenBank/DDBJ databases">
        <authorList>
            <person name="Rey-Velasco X."/>
        </authorList>
    </citation>
    <scope>NUCLEOTIDE SEQUENCE [LARGE SCALE GENOMIC DNA]</scope>
    <source>
        <strain evidence="9 10">P385</strain>
    </source>
</reference>
<evidence type="ECO:0000256" key="5">
    <source>
        <dbReference type="ARBA" id="ARBA00022827"/>
    </source>
</evidence>
<accession>A0ABU3B6A5</accession>
<comment type="cofactor">
    <cofactor evidence="1">
        <name>FAD</name>
        <dbReference type="ChEBI" id="CHEBI:57692"/>
    </cofactor>
</comment>
<keyword evidence="6" id="KW-0560">Oxidoreductase</keyword>
<name>A0ABU3B6A5_9GAMM</name>
<dbReference type="Proteomes" id="UP001259982">
    <property type="component" value="Unassembled WGS sequence"/>
</dbReference>
<gene>
    <name evidence="9" type="ORF">RM531_04220</name>
</gene>
<dbReference type="PANTHER" id="PTHR43876">
    <property type="entry name" value="UBIQUINONE BIOSYNTHESIS MONOOXYGENASE COQ6, MITOCHONDRIAL"/>
    <property type="match status" value="1"/>
</dbReference>
<dbReference type="Pfam" id="PF01494">
    <property type="entry name" value="FAD_binding_3"/>
    <property type="match status" value="1"/>
</dbReference>
<comment type="pathway">
    <text evidence="2">Cofactor biosynthesis; ubiquinone biosynthesis.</text>
</comment>
<dbReference type="Gene3D" id="3.50.50.60">
    <property type="entry name" value="FAD/NAD(P)-binding domain"/>
    <property type="match status" value="2"/>
</dbReference>
<feature type="domain" description="FAD-binding" evidence="8">
    <location>
        <begin position="6"/>
        <end position="337"/>
    </location>
</feature>
<organism evidence="9 10">
    <name type="scientific">Spectribacter acetivorans</name>
    <dbReference type="NCBI Taxonomy" id="3075603"/>
    <lineage>
        <taxon>Bacteria</taxon>
        <taxon>Pseudomonadati</taxon>
        <taxon>Pseudomonadota</taxon>
        <taxon>Gammaproteobacteria</taxon>
        <taxon>Salinisphaerales</taxon>
        <taxon>Salinisphaeraceae</taxon>
        <taxon>Spectribacter</taxon>
    </lineage>
</organism>
<evidence type="ECO:0000256" key="1">
    <source>
        <dbReference type="ARBA" id="ARBA00001974"/>
    </source>
</evidence>
<dbReference type="PRINTS" id="PR00420">
    <property type="entry name" value="RNGMNOXGNASE"/>
</dbReference>
<dbReference type="InterPro" id="IPR002938">
    <property type="entry name" value="FAD-bd"/>
</dbReference>
<evidence type="ECO:0000256" key="3">
    <source>
        <dbReference type="ARBA" id="ARBA00005349"/>
    </source>
</evidence>
<proteinExistence type="inferred from homology"/>
<comment type="caution">
    <text evidence="9">The sequence shown here is derived from an EMBL/GenBank/DDBJ whole genome shotgun (WGS) entry which is preliminary data.</text>
</comment>
<dbReference type="InterPro" id="IPR036188">
    <property type="entry name" value="FAD/NAD-bd_sf"/>
</dbReference>
<comment type="similarity">
    <text evidence="3">Belongs to the UbiH/COQ6 family.</text>
</comment>
<dbReference type="EMBL" id="JAVRHY010000003">
    <property type="protein sequence ID" value="MDT0617670.1"/>
    <property type="molecule type" value="Genomic_DNA"/>
</dbReference>
<dbReference type="InterPro" id="IPR051205">
    <property type="entry name" value="UbiH/COQ6_monooxygenase"/>
</dbReference>
<evidence type="ECO:0000256" key="4">
    <source>
        <dbReference type="ARBA" id="ARBA00022630"/>
    </source>
</evidence>
<dbReference type="PANTHER" id="PTHR43876:SF7">
    <property type="entry name" value="UBIQUINONE BIOSYNTHESIS MONOOXYGENASE COQ6, MITOCHONDRIAL"/>
    <property type="match status" value="1"/>
</dbReference>
<evidence type="ECO:0000313" key="10">
    <source>
        <dbReference type="Proteomes" id="UP001259982"/>
    </source>
</evidence>
<keyword evidence="5" id="KW-0274">FAD</keyword>
<keyword evidence="10" id="KW-1185">Reference proteome</keyword>
<sequence>MADVFDIAVVGGGMVGAVLAVALERAGFRVALIEAREPVPLGPDDDYDLRVSAVSPASRRLLENLDLWPDLAHDRVAVYHGMRVWEGGGRAQLEFEHTALGLPELGHIIENRLIVDAAWQALRDVTRFCPAELKDLSVAADAATLTLADGRELQARLVVGAEGAGSPVRQFAGIDTVGWPYRQRCTVGTVATERPHRSIAWQRYTPTGPVAFLPMADGRCSLAWHADDRLADELRELDDAAFAERLTAASGGVLGRVTRIDSRAAFPLRLMHATDYVRPRIVLAGDAAHVLHPMAGQGANLGFMDVAALVEVLEQARAAGRDPGYERRLRRYQRRRKVDNLAMMAVTDGIKRVFGIEDPALSRLRDRGIAAVQDLAPLKQLMMRQAVGLGGDLPPLLR</sequence>
<evidence type="ECO:0000256" key="7">
    <source>
        <dbReference type="ARBA" id="ARBA00023033"/>
    </source>
</evidence>
<dbReference type="RefSeq" id="WP_311657543.1">
    <property type="nucleotide sequence ID" value="NZ_JAVRHY010000003.1"/>
</dbReference>
<dbReference type="InterPro" id="IPR010971">
    <property type="entry name" value="UbiH/COQ6"/>
</dbReference>
<keyword evidence="4" id="KW-0285">Flavoprotein</keyword>
<protein>
    <submittedName>
        <fullName evidence="9">UbiH/UbiF/VisC/COQ6 family ubiquinone biosynthesis hydroxylase</fullName>
    </submittedName>
</protein>
<keyword evidence="7" id="KW-0503">Monooxygenase</keyword>
<evidence type="ECO:0000259" key="8">
    <source>
        <dbReference type="Pfam" id="PF01494"/>
    </source>
</evidence>
<dbReference type="SUPFAM" id="SSF51905">
    <property type="entry name" value="FAD/NAD(P)-binding domain"/>
    <property type="match status" value="1"/>
</dbReference>